<evidence type="ECO:0000313" key="11">
    <source>
        <dbReference type="Proteomes" id="UP000190286"/>
    </source>
</evidence>
<accession>A0A1T4WMN3</accession>
<dbReference type="PROSITE" id="PS51755">
    <property type="entry name" value="OMPR_PHOB"/>
    <property type="match status" value="1"/>
</dbReference>
<dbReference type="Gene3D" id="6.10.250.690">
    <property type="match status" value="1"/>
</dbReference>
<dbReference type="Pfam" id="PF00072">
    <property type="entry name" value="Response_reg"/>
    <property type="match status" value="1"/>
</dbReference>
<keyword evidence="2" id="KW-0805">Transcription regulation</keyword>
<dbReference type="PANTHER" id="PTHR48111">
    <property type="entry name" value="REGULATOR OF RPOS"/>
    <property type="match status" value="1"/>
</dbReference>
<dbReference type="InterPro" id="IPR001867">
    <property type="entry name" value="OmpR/PhoB-type_DNA-bd"/>
</dbReference>
<organism evidence="10 11">
    <name type="scientific">Gemmiger formicilis</name>
    <dbReference type="NCBI Taxonomy" id="745368"/>
    <lineage>
        <taxon>Bacteria</taxon>
        <taxon>Bacillati</taxon>
        <taxon>Bacillota</taxon>
        <taxon>Clostridia</taxon>
        <taxon>Eubacteriales</taxon>
        <taxon>Gemmiger</taxon>
    </lineage>
</organism>
<dbReference type="CDD" id="cd00383">
    <property type="entry name" value="trans_reg_C"/>
    <property type="match status" value="1"/>
</dbReference>
<feature type="modified residue" description="4-aspartylphosphate" evidence="6">
    <location>
        <position position="51"/>
    </location>
</feature>
<protein>
    <recommendedName>
        <fullName evidence="1">Stage 0 sporulation protein A homolog</fullName>
    </recommendedName>
</protein>
<dbReference type="AlphaFoldDB" id="A0A1T4WMN3"/>
<keyword evidence="11" id="KW-1185">Reference proteome</keyword>
<evidence type="ECO:0000256" key="2">
    <source>
        <dbReference type="ARBA" id="ARBA00023015"/>
    </source>
</evidence>
<dbReference type="GeneID" id="93337231"/>
<evidence type="ECO:0000313" key="10">
    <source>
        <dbReference type="EMBL" id="SKA78135.1"/>
    </source>
</evidence>
<dbReference type="InterPro" id="IPR001789">
    <property type="entry name" value="Sig_transdc_resp-reg_receiver"/>
</dbReference>
<evidence type="ECO:0000256" key="5">
    <source>
        <dbReference type="ARBA" id="ARBA00024867"/>
    </source>
</evidence>
<dbReference type="RefSeq" id="WP_078783744.1">
    <property type="nucleotide sequence ID" value="NZ_FUYF01000003.1"/>
</dbReference>
<sequence length="223" mass="24475">MAHILAVDDDHDLCALLKTALERDGHTVETRTSGTQLTDTLCRWADCILLDVMMPGEDGFAVCRRIRTETDAPILFLTARTDEPSVLTGLGLGADDYLTKPFRVAELRARVAAHLRRQNRAPSHKITRGGVTLDLSAKEASVGSTPLHLTKSEYAICELLALHAGQTFSKEQIYEAVFGYDGTADDTAITQHIKNIRAKLRAVGAGEVLQTIWGVGYQWQNES</sequence>
<feature type="DNA-binding region" description="OmpR/PhoB-type" evidence="7">
    <location>
        <begin position="123"/>
        <end position="221"/>
    </location>
</feature>
<dbReference type="OrthoDB" id="9790442at2"/>
<gene>
    <name evidence="10" type="ORF">SAMN02745178_00745</name>
</gene>
<comment type="function">
    <text evidence="5">May play the central regulatory role in sporulation. It may be an element of the effector pathway responsible for the activation of sporulation genes in response to nutritional stress. Spo0A may act in concert with spo0H (a sigma factor) to control the expression of some genes that are critical to the sporulation process.</text>
</comment>
<dbReference type="Gene3D" id="1.10.10.10">
    <property type="entry name" value="Winged helix-like DNA-binding domain superfamily/Winged helix DNA-binding domain"/>
    <property type="match status" value="1"/>
</dbReference>
<dbReference type="PROSITE" id="PS50110">
    <property type="entry name" value="RESPONSE_REGULATORY"/>
    <property type="match status" value="1"/>
</dbReference>
<dbReference type="STRING" id="745368.SAMN02745178_00745"/>
<dbReference type="GO" id="GO:0032993">
    <property type="term" value="C:protein-DNA complex"/>
    <property type="evidence" value="ECO:0007669"/>
    <property type="project" value="TreeGrafter"/>
</dbReference>
<keyword evidence="4" id="KW-0804">Transcription</keyword>
<dbReference type="Gene3D" id="3.40.50.2300">
    <property type="match status" value="1"/>
</dbReference>
<dbReference type="InterPro" id="IPR036388">
    <property type="entry name" value="WH-like_DNA-bd_sf"/>
</dbReference>
<dbReference type="SMART" id="SM00862">
    <property type="entry name" value="Trans_reg_C"/>
    <property type="match status" value="1"/>
</dbReference>
<evidence type="ECO:0000256" key="1">
    <source>
        <dbReference type="ARBA" id="ARBA00018672"/>
    </source>
</evidence>
<evidence type="ECO:0000256" key="6">
    <source>
        <dbReference type="PROSITE-ProRule" id="PRU00169"/>
    </source>
</evidence>
<keyword evidence="6" id="KW-0597">Phosphoprotein</keyword>
<evidence type="ECO:0000256" key="4">
    <source>
        <dbReference type="ARBA" id="ARBA00023163"/>
    </source>
</evidence>
<dbReference type="InterPro" id="IPR011006">
    <property type="entry name" value="CheY-like_superfamily"/>
</dbReference>
<dbReference type="GO" id="GO:0006355">
    <property type="term" value="P:regulation of DNA-templated transcription"/>
    <property type="evidence" value="ECO:0007669"/>
    <property type="project" value="InterPro"/>
</dbReference>
<keyword evidence="3 7" id="KW-0238">DNA-binding</keyword>
<feature type="domain" description="OmpR/PhoB-type" evidence="9">
    <location>
        <begin position="123"/>
        <end position="221"/>
    </location>
</feature>
<feature type="domain" description="Response regulatory" evidence="8">
    <location>
        <begin position="3"/>
        <end position="115"/>
    </location>
</feature>
<proteinExistence type="predicted"/>
<dbReference type="CDD" id="cd17574">
    <property type="entry name" value="REC_OmpR"/>
    <property type="match status" value="1"/>
</dbReference>
<evidence type="ECO:0000259" key="8">
    <source>
        <dbReference type="PROSITE" id="PS50110"/>
    </source>
</evidence>
<dbReference type="EMBL" id="FUYF01000003">
    <property type="protein sequence ID" value="SKA78135.1"/>
    <property type="molecule type" value="Genomic_DNA"/>
</dbReference>
<dbReference type="GO" id="GO:0000976">
    <property type="term" value="F:transcription cis-regulatory region binding"/>
    <property type="evidence" value="ECO:0007669"/>
    <property type="project" value="TreeGrafter"/>
</dbReference>
<dbReference type="GO" id="GO:0000156">
    <property type="term" value="F:phosphorelay response regulator activity"/>
    <property type="evidence" value="ECO:0007669"/>
    <property type="project" value="TreeGrafter"/>
</dbReference>
<name>A0A1T4WMN3_9FIRM</name>
<dbReference type="PANTHER" id="PTHR48111:SF2">
    <property type="entry name" value="RESPONSE REGULATOR SAER"/>
    <property type="match status" value="1"/>
</dbReference>
<dbReference type="SUPFAM" id="SSF52172">
    <property type="entry name" value="CheY-like"/>
    <property type="match status" value="1"/>
</dbReference>
<evidence type="ECO:0000259" key="9">
    <source>
        <dbReference type="PROSITE" id="PS51755"/>
    </source>
</evidence>
<dbReference type="InterPro" id="IPR039420">
    <property type="entry name" value="WalR-like"/>
</dbReference>
<dbReference type="SMART" id="SM00448">
    <property type="entry name" value="REC"/>
    <property type="match status" value="1"/>
</dbReference>
<dbReference type="Proteomes" id="UP000190286">
    <property type="component" value="Unassembled WGS sequence"/>
</dbReference>
<reference evidence="10 11" key="1">
    <citation type="submission" date="2017-02" db="EMBL/GenBank/DDBJ databases">
        <authorList>
            <person name="Peterson S.W."/>
        </authorList>
    </citation>
    <scope>NUCLEOTIDE SEQUENCE [LARGE SCALE GENOMIC DNA]</scope>
    <source>
        <strain evidence="10 11">ATCC 27749</strain>
    </source>
</reference>
<dbReference type="GO" id="GO:0005829">
    <property type="term" value="C:cytosol"/>
    <property type="evidence" value="ECO:0007669"/>
    <property type="project" value="TreeGrafter"/>
</dbReference>
<evidence type="ECO:0000256" key="7">
    <source>
        <dbReference type="PROSITE-ProRule" id="PRU01091"/>
    </source>
</evidence>
<evidence type="ECO:0000256" key="3">
    <source>
        <dbReference type="ARBA" id="ARBA00023125"/>
    </source>
</evidence>
<dbReference type="Pfam" id="PF00486">
    <property type="entry name" value="Trans_reg_C"/>
    <property type="match status" value="1"/>
</dbReference>